<gene>
    <name evidence="1" type="ORF">FB460_1822</name>
</gene>
<sequence>MERSPEATTQQALEFGWTDEGDELLCFEEMFGSVSGISDTAAVTLEHTTWAPGTDTTADEPVRRISHVITVVRDDLGAKPQAVRLDTGAFAARWLLPAGTSVLVTAEDIRYCSPDLTEAETFRIEQPHKYAQYLGE</sequence>
<dbReference type="EMBL" id="VFOR01000002">
    <property type="protein sequence ID" value="TQL57972.1"/>
    <property type="molecule type" value="Genomic_DNA"/>
</dbReference>
<evidence type="ECO:0000313" key="2">
    <source>
        <dbReference type="Proteomes" id="UP000316196"/>
    </source>
</evidence>
<dbReference type="AlphaFoldDB" id="A0A542ZC95"/>
<name>A0A542ZC95_9ACTN</name>
<organism evidence="1 2">
    <name type="scientific">Propioniferax innocua</name>
    <dbReference type="NCBI Taxonomy" id="1753"/>
    <lineage>
        <taxon>Bacteria</taxon>
        <taxon>Bacillati</taxon>
        <taxon>Actinomycetota</taxon>
        <taxon>Actinomycetes</taxon>
        <taxon>Propionibacteriales</taxon>
        <taxon>Propionibacteriaceae</taxon>
        <taxon>Propioniferax</taxon>
    </lineage>
</organism>
<dbReference type="OrthoDB" id="317332at2"/>
<proteinExistence type="predicted"/>
<reference evidence="1 2" key="1">
    <citation type="submission" date="2019-06" db="EMBL/GenBank/DDBJ databases">
        <title>Sequencing the genomes of 1000 actinobacteria strains.</title>
        <authorList>
            <person name="Klenk H.-P."/>
        </authorList>
    </citation>
    <scope>NUCLEOTIDE SEQUENCE [LARGE SCALE GENOMIC DNA]</scope>
    <source>
        <strain evidence="1 2">DSM 8251</strain>
    </source>
</reference>
<accession>A0A542ZC95</accession>
<comment type="caution">
    <text evidence="1">The sequence shown here is derived from an EMBL/GenBank/DDBJ whole genome shotgun (WGS) entry which is preliminary data.</text>
</comment>
<dbReference type="Proteomes" id="UP000316196">
    <property type="component" value="Unassembled WGS sequence"/>
</dbReference>
<evidence type="ECO:0000313" key="1">
    <source>
        <dbReference type="EMBL" id="TQL57972.1"/>
    </source>
</evidence>
<protein>
    <submittedName>
        <fullName evidence="1">Uncharacterized protein</fullName>
    </submittedName>
</protein>
<keyword evidence="2" id="KW-1185">Reference proteome</keyword>
<dbReference type="RefSeq" id="WP_142093785.1">
    <property type="nucleotide sequence ID" value="NZ_BAAAMD010000004.1"/>
</dbReference>